<keyword evidence="1" id="KW-0812">Transmembrane</keyword>
<organism evidence="2 3">
    <name type="scientific">Paraconexibacter algicola</name>
    <dbReference type="NCBI Taxonomy" id="2133960"/>
    <lineage>
        <taxon>Bacteria</taxon>
        <taxon>Bacillati</taxon>
        <taxon>Actinomycetota</taxon>
        <taxon>Thermoleophilia</taxon>
        <taxon>Solirubrobacterales</taxon>
        <taxon>Paraconexibacteraceae</taxon>
        <taxon>Paraconexibacter</taxon>
    </lineage>
</organism>
<dbReference type="EMBL" id="PYYB01000001">
    <property type="protein sequence ID" value="PTL59548.1"/>
    <property type="molecule type" value="Genomic_DNA"/>
</dbReference>
<name>A0A2T4UK37_9ACTN</name>
<keyword evidence="1" id="KW-1133">Transmembrane helix</keyword>
<feature type="transmembrane region" description="Helical" evidence="1">
    <location>
        <begin position="30"/>
        <end position="49"/>
    </location>
</feature>
<feature type="transmembrane region" description="Helical" evidence="1">
    <location>
        <begin position="218"/>
        <end position="240"/>
    </location>
</feature>
<dbReference type="GO" id="GO:0005548">
    <property type="term" value="F:phospholipid transporter activity"/>
    <property type="evidence" value="ECO:0007669"/>
    <property type="project" value="TreeGrafter"/>
</dbReference>
<proteinExistence type="predicted"/>
<dbReference type="Pfam" id="PF02405">
    <property type="entry name" value="MlaE"/>
    <property type="match status" value="1"/>
</dbReference>
<reference evidence="2 3" key="1">
    <citation type="submission" date="2018-03" db="EMBL/GenBank/DDBJ databases">
        <title>Aquarubrobacter algicola gen. nov., sp. nov., a novel actinobacterium isolated from shallow eutrophic lake during the end of cyanobacterial harmful algal blooms.</title>
        <authorList>
            <person name="Chun S.J."/>
        </authorList>
    </citation>
    <scope>NUCLEOTIDE SEQUENCE [LARGE SCALE GENOMIC DNA]</scope>
    <source>
        <strain evidence="2 3">Seoho-28</strain>
    </source>
</reference>
<feature type="transmembrane region" description="Helical" evidence="1">
    <location>
        <begin position="137"/>
        <end position="158"/>
    </location>
</feature>
<accession>A0A2T4UK37</accession>
<gene>
    <name evidence="2" type="ORF">C7Y72_07755</name>
</gene>
<dbReference type="Proteomes" id="UP000240739">
    <property type="component" value="Unassembled WGS sequence"/>
</dbReference>
<dbReference type="AlphaFoldDB" id="A0A2T4UK37"/>
<dbReference type="RefSeq" id="WP_107568193.1">
    <property type="nucleotide sequence ID" value="NZ_PYYB01000001.1"/>
</dbReference>
<comment type="caution">
    <text evidence="2">The sequence shown here is derived from an EMBL/GenBank/DDBJ whole genome shotgun (WGS) entry which is preliminary data.</text>
</comment>
<feature type="transmembrane region" description="Helical" evidence="1">
    <location>
        <begin position="178"/>
        <end position="198"/>
    </location>
</feature>
<dbReference type="OrthoDB" id="5243306at2"/>
<evidence type="ECO:0000313" key="2">
    <source>
        <dbReference type="EMBL" id="PTL59548.1"/>
    </source>
</evidence>
<keyword evidence="3" id="KW-1185">Reference proteome</keyword>
<sequence>MMLLTGKAVVATFTPPYSWKDEFVEESWLILRRCLIPMIISTIAFGFGAPGLQAANLTQIFGTVDREGAFFVMASIREFAGWINGMVIAGVAGTAICADLGARKVREELDALAVLGLDPVRTIVTPRFLALGIMTPLMNILALAFGVLGGWIATVVVWGETSAGYIATFSSNFTFPDLFGSVLKTTGFGFIIAIACCYKGLNVKGGAQGVGRAVNQAVVIAFAGIWVFNSLFTNILLAAFPETGNLH</sequence>
<dbReference type="InterPro" id="IPR030802">
    <property type="entry name" value="Permease_MalE"/>
</dbReference>
<dbReference type="GO" id="GO:0043190">
    <property type="term" value="C:ATP-binding cassette (ABC) transporter complex"/>
    <property type="evidence" value="ECO:0007669"/>
    <property type="project" value="InterPro"/>
</dbReference>
<evidence type="ECO:0000256" key="1">
    <source>
        <dbReference type="SAM" id="Phobius"/>
    </source>
</evidence>
<keyword evidence="1" id="KW-0472">Membrane</keyword>
<protein>
    <submittedName>
        <fullName evidence="2">ABC transporter substrate-binding protein</fullName>
    </submittedName>
</protein>
<evidence type="ECO:0000313" key="3">
    <source>
        <dbReference type="Proteomes" id="UP000240739"/>
    </source>
</evidence>
<dbReference type="PANTHER" id="PTHR30188">
    <property type="entry name" value="ABC TRANSPORTER PERMEASE PROTEIN-RELATED"/>
    <property type="match status" value="1"/>
</dbReference>
<dbReference type="PANTHER" id="PTHR30188:SF4">
    <property type="entry name" value="PROTEIN TRIGALACTOSYLDIACYLGLYCEROL 1, CHLOROPLASTIC"/>
    <property type="match status" value="1"/>
</dbReference>